<keyword evidence="3" id="KW-1185">Reference proteome</keyword>
<sequence length="852" mass="93916">MDPLSPQELRELLQFMRQFRQQAAPLSSTPTLPVAPPVTPVDPQPATNSTPVAQTGETHRQVPETPIIHRYQTPRSAPAPLMAPSSYQPFLGMSTLAPSAATLNTGHANQERMLSANAVLPRGPSLVLVYPPHDPEAPDQTYYVYRLLATDFLDHLEANHLAYRYELPLSMLVNELLARVVADMTASASAYTFHAARRAGTGAAITTLQPLALISKGRVYHNQVRARVQPIIADMTIGNLAADRNRFAGDVCIADGRFIIRLAVMAFPLVGLGNGRRHTCISNRMYSLFPRDADGMGSDLEETSGGESTDDGEVARQLWPARLNRAPIVQTAGPSTGRATRATSASQHAQIFARRSPPLPPTRPITPVNVFIAMPLPASIWDENSTFDAHSTCEYSDHRFLNTVFQAATRGLPNRELHVLRVRGRDVDGAADHFSHLLDAAGRRGDYTDFLVPEQAFSLSTDHALGEGLQQEVMYTVLRRYLNREPAWFHRGAGDFLTLRTMFPSSVPVPAQRLTEAKRLGAICGLLMVFGQSPAPISPAIFQYIVHGGNLHSLPPSFISEWFSELRLQLLEFHAMGPDDDLTPFQSHLITYLNVEASAFQPRDLATHLSLGVVLLFRPTLADTTFDHPELKSFAEGFLLPCRNGFNLGEAIRNFEGGSDAFFSLIATSYISSADSVLPNIQPIAPPLLNTWIAALREHTGDITLTFNMLVERFLRGTGTPCPVQFQAARGAFHPIVDLSRIDTPGFRSQALVWAATGSPFINPTQGRIFFGPVATDDSQYDAIPANRERLAANGTFLFRTCVRTVMYPVDYVLHLAQARYSPESEPADFQEAFDFWMLRQCLLGIGRHNLI</sequence>
<dbReference type="OrthoDB" id="3214991at2759"/>
<protein>
    <submittedName>
        <fullName evidence="2">Uncharacterized protein</fullName>
    </submittedName>
</protein>
<evidence type="ECO:0000313" key="3">
    <source>
        <dbReference type="Proteomes" id="UP000620124"/>
    </source>
</evidence>
<feature type="region of interest" description="Disordered" evidence="1">
    <location>
        <begin position="24"/>
        <end position="66"/>
    </location>
</feature>
<dbReference type="EMBL" id="JACAZI010000020">
    <property type="protein sequence ID" value="KAF7339232.1"/>
    <property type="molecule type" value="Genomic_DNA"/>
</dbReference>
<name>A0A8H6XEU2_9AGAR</name>
<organism evidence="2 3">
    <name type="scientific">Mycena venus</name>
    <dbReference type="NCBI Taxonomy" id="2733690"/>
    <lineage>
        <taxon>Eukaryota</taxon>
        <taxon>Fungi</taxon>
        <taxon>Dikarya</taxon>
        <taxon>Basidiomycota</taxon>
        <taxon>Agaricomycotina</taxon>
        <taxon>Agaricomycetes</taxon>
        <taxon>Agaricomycetidae</taxon>
        <taxon>Agaricales</taxon>
        <taxon>Marasmiineae</taxon>
        <taxon>Mycenaceae</taxon>
        <taxon>Mycena</taxon>
    </lineage>
</organism>
<accession>A0A8H6XEU2</accession>
<dbReference type="AlphaFoldDB" id="A0A8H6XEU2"/>
<feature type="compositionally biased region" description="Pro residues" evidence="1">
    <location>
        <begin position="33"/>
        <end position="43"/>
    </location>
</feature>
<gene>
    <name evidence="2" type="ORF">MVEN_02001000</name>
</gene>
<comment type="caution">
    <text evidence="2">The sequence shown here is derived from an EMBL/GenBank/DDBJ whole genome shotgun (WGS) entry which is preliminary data.</text>
</comment>
<proteinExistence type="predicted"/>
<evidence type="ECO:0000256" key="1">
    <source>
        <dbReference type="SAM" id="MobiDB-lite"/>
    </source>
</evidence>
<dbReference type="Proteomes" id="UP000620124">
    <property type="component" value="Unassembled WGS sequence"/>
</dbReference>
<evidence type="ECO:0000313" key="2">
    <source>
        <dbReference type="EMBL" id="KAF7339232.1"/>
    </source>
</evidence>
<reference evidence="2" key="1">
    <citation type="submission" date="2020-05" db="EMBL/GenBank/DDBJ databases">
        <title>Mycena genomes resolve the evolution of fungal bioluminescence.</title>
        <authorList>
            <person name="Tsai I.J."/>
        </authorList>
    </citation>
    <scope>NUCLEOTIDE SEQUENCE</scope>
    <source>
        <strain evidence="2">CCC161011</strain>
    </source>
</reference>